<sequence length="205" mass="22508">MLTHKSRGGRFAISLPTDRSINGFTNTCHICTPMFKECDTVVREILRQKAEHPGVDVILQAGDVVSTFRNVCTHSERAHLFGGRMEKDNALAIAAAAAFRWPGSPATYGVIRGAIAYIHDSSVNRHQPRDLFNYYWVDDHINVASDIGHNCADAETSLCNAMRLKILGLMFDTAAGSVAIPQHKIDKAKACVVVSFHADSLSRPM</sequence>
<comment type="caution">
    <text evidence="1">The sequence shown here is derived from an EMBL/GenBank/DDBJ whole genome shotgun (WGS) entry which is preliminary data.</text>
</comment>
<dbReference type="AlphaFoldDB" id="A0A225USJ6"/>
<accession>A0A225USJ6</accession>
<keyword evidence="2" id="KW-1185">Reference proteome</keyword>
<protein>
    <submittedName>
        <fullName evidence="1">Uncharacterized protein</fullName>
    </submittedName>
</protein>
<evidence type="ECO:0000313" key="2">
    <source>
        <dbReference type="Proteomes" id="UP000198211"/>
    </source>
</evidence>
<dbReference type="OrthoDB" id="124223at2759"/>
<gene>
    <name evidence="1" type="ORF">PHMEG_00034453</name>
</gene>
<proteinExistence type="predicted"/>
<evidence type="ECO:0000313" key="1">
    <source>
        <dbReference type="EMBL" id="OWY95526.1"/>
    </source>
</evidence>
<dbReference type="EMBL" id="NBNE01012832">
    <property type="protein sequence ID" value="OWY95526.1"/>
    <property type="molecule type" value="Genomic_DNA"/>
</dbReference>
<organism evidence="1 2">
    <name type="scientific">Phytophthora megakarya</name>
    <dbReference type="NCBI Taxonomy" id="4795"/>
    <lineage>
        <taxon>Eukaryota</taxon>
        <taxon>Sar</taxon>
        <taxon>Stramenopiles</taxon>
        <taxon>Oomycota</taxon>
        <taxon>Peronosporomycetes</taxon>
        <taxon>Peronosporales</taxon>
        <taxon>Peronosporaceae</taxon>
        <taxon>Phytophthora</taxon>
    </lineage>
</organism>
<dbReference type="Proteomes" id="UP000198211">
    <property type="component" value="Unassembled WGS sequence"/>
</dbReference>
<reference evidence="2" key="1">
    <citation type="submission" date="2017-03" db="EMBL/GenBank/DDBJ databases">
        <title>Phytopthora megakarya and P. palmivora, two closely related causual agents of cacao black pod achieved similar genome size and gene model numbers by different mechanisms.</title>
        <authorList>
            <person name="Ali S."/>
            <person name="Shao J."/>
            <person name="Larry D.J."/>
            <person name="Kronmiller B."/>
            <person name="Shen D."/>
            <person name="Strem M.D."/>
            <person name="Melnick R.L."/>
            <person name="Guiltinan M.J."/>
            <person name="Tyler B.M."/>
            <person name="Meinhardt L.W."/>
            <person name="Bailey B.A."/>
        </authorList>
    </citation>
    <scope>NUCLEOTIDE SEQUENCE [LARGE SCALE GENOMIC DNA]</scope>
    <source>
        <strain evidence="2">zdho120</strain>
    </source>
</reference>
<name>A0A225USJ6_9STRA</name>